<dbReference type="InterPro" id="IPR050821">
    <property type="entry name" value="Cytosolic_carboxypeptidase"/>
</dbReference>
<keyword evidence="6" id="KW-1185">Reference proteome</keyword>
<dbReference type="SUPFAM" id="SSF53187">
    <property type="entry name" value="Zn-dependent exopeptidases"/>
    <property type="match status" value="1"/>
</dbReference>
<feature type="active site" description="Proton donor/acceptor" evidence="3">
    <location>
        <position position="356"/>
    </location>
</feature>
<comment type="cofactor">
    <cofactor evidence="1">
        <name>Zn(2+)</name>
        <dbReference type="ChEBI" id="CHEBI:29105"/>
    </cofactor>
</comment>
<dbReference type="InterPro" id="IPR026444">
    <property type="entry name" value="Secre_tail"/>
</dbReference>
<name>A0ABY3MF24_9FLAO</name>
<evidence type="ECO:0000256" key="2">
    <source>
        <dbReference type="ARBA" id="ARBA00022729"/>
    </source>
</evidence>
<dbReference type="Gene3D" id="3.40.630.10">
    <property type="entry name" value="Zn peptidases"/>
    <property type="match status" value="1"/>
</dbReference>
<sequence length="617" mass="69019">MEMKRCIRLKSAITFLIFILSSTSLLFAQITVNSNFEGGNGIAAFTDTDENEVHIVSELKGGDTKNISYYVEISGLNPALPLTLEVSAHWSGPTIVYSYDNINWEKTTLTNLNNFTIPLQSSSVYVAHSYPYTYSNMITDVSNISDLSYVTVSDLAISEGGRAVKLVKITDDCVNDNEKELIWMLGRMHAFENPGNYSLMGMLDFFASNHPSAIRLREEAIIYIVPIMDVDHAYNGGSGKDQTPVDFNRDWHSLSSQSHWNAVNAAKSWIDSTAQLNNFSVFVDSHSPPPSGQSLFYYIYDSDHHYINTRFVTETVKHIGNYQGTEEIYYSLYNAISQDYIITNYDNAKHYNVTIETGFNNRTDGVEWTKDLYLLNGQYHGQAISDYIHGQANTNDIIIDNNDAANVVLNGNWLPSTNILGYYGDNYLSADTTTPSSAVFNATINTAGTYEIFTRWVSKPNFATNALASFTHSGVTDNFSIDMSLRGGNWVSLETYYLEAGEQVSLAISNTNANETVIADGLRISEIVDCESLSILDIQQEHFPFSSKLYPNPTKKQFTIQLENNTTLETVKVYDMLGHLVLTTNKYEVDTTSLGEGLYTVEIKTNKGRGIKKLVIR</sequence>
<dbReference type="Proteomes" id="UP000323621">
    <property type="component" value="Unassembled WGS sequence"/>
</dbReference>
<gene>
    <name evidence="5" type="ORF">ES677_01860</name>
</gene>
<dbReference type="Gene3D" id="2.60.40.3120">
    <property type="match status" value="1"/>
</dbReference>
<evidence type="ECO:0000256" key="3">
    <source>
        <dbReference type="PROSITE-ProRule" id="PRU01379"/>
    </source>
</evidence>
<protein>
    <submittedName>
        <fullName evidence="5">T9SS type A sorting domain-containing protein</fullName>
    </submittedName>
</protein>
<dbReference type="Pfam" id="PF18962">
    <property type="entry name" value="Por_Secre_tail"/>
    <property type="match status" value="1"/>
</dbReference>
<dbReference type="PANTHER" id="PTHR12756:SF11">
    <property type="entry name" value="CYTOSOLIC CARBOXYPEPTIDASE 1"/>
    <property type="match status" value="1"/>
</dbReference>
<dbReference type="EMBL" id="VSKN01000001">
    <property type="protein sequence ID" value="TYC18149.1"/>
    <property type="molecule type" value="Genomic_DNA"/>
</dbReference>
<comment type="caution">
    <text evidence="5">The sequence shown here is derived from an EMBL/GenBank/DDBJ whole genome shotgun (WGS) entry which is preliminary data.</text>
</comment>
<dbReference type="InterPro" id="IPR000834">
    <property type="entry name" value="Peptidase_M14"/>
</dbReference>
<evidence type="ECO:0000259" key="4">
    <source>
        <dbReference type="PROSITE" id="PS52035"/>
    </source>
</evidence>
<comment type="similarity">
    <text evidence="3">Belongs to the peptidase M14 family.</text>
</comment>
<dbReference type="NCBIfam" id="TIGR04183">
    <property type="entry name" value="Por_Secre_tail"/>
    <property type="match status" value="1"/>
</dbReference>
<proteinExistence type="inferred from homology"/>
<dbReference type="PANTHER" id="PTHR12756">
    <property type="entry name" value="CYTOSOLIC CARBOXYPEPTIDASE"/>
    <property type="match status" value="1"/>
</dbReference>
<dbReference type="PROSITE" id="PS52035">
    <property type="entry name" value="PEPTIDASE_M14"/>
    <property type="match status" value="1"/>
</dbReference>
<evidence type="ECO:0000256" key="1">
    <source>
        <dbReference type="ARBA" id="ARBA00001947"/>
    </source>
</evidence>
<feature type="domain" description="Peptidase M14" evidence="4">
    <location>
        <begin position="126"/>
        <end position="378"/>
    </location>
</feature>
<dbReference type="Pfam" id="PF25275">
    <property type="entry name" value="Golvesin_C"/>
    <property type="match status" value="1"/>
</dbReference>
<evidence type="ECO:0000313" key="6">
    <source>
        <dbReference type="Proteomes" id="UP000323621"/>
    </source>
</evidence>
<keyword evidence="2" id="KW-0732">Signal</keyword>
<organism evidence="5 6">
    <name type="scientific">Bizionia gelidisalsuginis</name>
    <dbReference type="NCBI Taxonomy" id="291188"/>
    <lineage>
        <taxon>Bacteria</taxon>
        <taxon>Pseudomonadati</taxon>
        <taxon>Bacteroidota</taxon>
        <taxon>Flavobacteriia</taxon>
        <taxon>Flavobacteriales</taxon>
        <taxon>Flavobacteriaceae</taxon>
        <taxon>Bizionia</taxon>
    </lineage>
</organism>
<reference evidence="5 6" key="1">
    <citation type="submission" date="2019-08" db="EMBL/GenBank/DDBJ databases">
        <title>Genomes of Antarctic Bizionia species.</title>
        <authorList>
            <person name="Bowman J.P."/>
        </authorList>
    </citation>
    <scope>NUCLEOTIDE SEQUENCE [LARGE SCALE GENOMIC DNA]</scope>
    <source>
        <strain evidence="5 6">IC164</strain>
    </source>
</reference>
<dbReference type="InterPro" id="IPR033803">
    <property type="entry name" value="CBD-like_Golvesin-Xly"/>
</dbReference>
<accession>A0ABY3MF24</accession>
<evidence type="ECO:0000313" key="5">
    <source>
        <dbReference type="EMBL" id="TYC18149.1"/>
    </source>
</evidence>